<evidence type="ECO:0000256" key="7">
    <source>
        <dbReference type="SAM" id="MobiDB-lite"/>
    </source>
</evidence>
<accession>A0A6L2L9Q0</accession>
<keyword evidence="6" id="KW-0695">RNA-directed DNA polymerase</keyword>
<evidence type="ECO:0008006" key="11">
    <source>
        <dbReference type="Google" id="ProtNLM"/>
    </source>
</evidence>
<evidence type="ECO:0000256" key="6">
    <source>
        <dbReference type="ARBA" id="ARBA00022918"/>
    </source>
</evidence>
<evidence type="ECO:0000256" key="2">
    <source>
        <dbReference type="ARBA" id="ARBA00022695"/>
    </source>
</evidence>
<name>A0A6L2L9Q0_TANCI</name>
<evidence type="ECO:0000259" key="8">
    <source>
        <dbReference type="Pfam" id="PF13456"/>
    </source>
</evidence>
<keyword evidence="5" id="KW-0378">Hydrolase</keyword>
<gene>
    <name evidence="10" type="ORF">Tci_028862</name>
</gene>
<protein>
    <recommendedName>
        <fullName evidence="11">Reverse transcriptase domain-containing protein</fullName>
    </recommendedName>
</protein>
<feature type="region of interest" description="Disordered" evidence="7">
    <location>
        <begin position="130"/>
        <end position="150"/>
    </location>
</feature>
<dbReference type="PANTHER" id="PTHR48475:SF2">
    <property type="entry name" value="RIBONUCLEASE H"/>
    <property type="match status" value="1"/>
</dbReference>
<dbReference type="GO" id="GO:0003676">
    <property type="term" value="F:nucleic acid binding"/>
    <property type="evidence" value="ECO:0007669"/>
    <property type="project" value="InterPro"/>
</dbReference>
<dbReference type="AlphaFoldDB" id="A0A6L2L9Q0"/>
<comment type="caution">
    <text evidence="10">The sequence shown here is derived from an EMBL/GenBank/DDBJ whole genome shotgun (WGS) entry which is preliminary data.</text>
</comment>
<keyword evidence="2" id="KW-0548">Nucleotidyltransferase</keyword>
<dbReference type="InterPro" id="IPR036397">
    <property type="entry name" value="RNaseH_sf"/>
</dbReference>
<organism evidence="10">
    <name type="scientific">Tanacetum cinerariifolium</name>
    <name type="common">Dalmatian daisy</name>
    <name type="synonym">Chrysanthemum cinerariifolium</name>
    <dbReference type="NCBI Taxonomy" id="118510"/>
    <lineage>
        <taxon>Eukaryota</taxon>
        <taxon>Viridiplantae</taxon>
        <taxon>Streptophyta</taxon>
        <taxon>Embryophyta</taxon>
        <taxon>Tracheophyta</taxon>
        <taxon>Spermatophyta</taxon>
        <taxon>Magnoliopsida</taxon>
        <taxon>eudicotyledons</taxon>
        <taxon>Gunneridae</taxon>
        <taxon>Pentapetalae</taxon>
        <taxon>asterids</taxon>
        <taxon>campanulids</taxon>
        <taxon>Asterales</taxon>
        <taxon>Asteraceae</taxon>
        <taxon>Asteroideae</taxon>
        <taxon>Anthemideae</taxon>
        <taxon>Anthemidinae</taxon>
        <taxon>Tanacetum</taxon>
    </lineage>
</organism>
<dbReference type="InterPro" id="IPR041373">
    <property type="entry name" value="RT_RNaseH"/>
</dbReference>
<dbReference type="GO" id="GO:0003964">
    <property type="term" value="F:RNA-directed DNA polymerase activity"/>
    <property type="evidence" value="ECO:0007669"/>
    <property type="project" value="UniProtKB-KW"/>
</dbReference>
<dbReference type="InterPro" id="IPR002156">
    <property type="entry name" value="RNaseH_domain"/>
</dbReference>
<evidence type="ECO:0000256" key="5">
    <source>
        <dbReference type="ARBA" id="ARBA00022801"/>
    </source>
</evidence>
<dbReference type="SUPFAM" id="SSF56672">
    <property type="entry name" value="DNA/RNA polymerases"/>
    <property type="match status" value="1"/>
</dbReference>
<evidence type="ECO:0000256" key="4">
    <source>
        <dbReference type="ARBA" id="ARBA00022759"/>
    </source>
</evidence>
<evidence type="ECO:0000259" key="9">
    <source>
        <dbReference type="Pfam" id="PF17917"/>
    </source>
</evidence>
<keyword evidence="4" id="KW-0255">Endonuclease</keyword>
<dbReference type="PANTHER" id="PTHR48475">
    <property type="entry name" value="RIBONUCLEASE H"/>
    <property type="match status" value="1"/>
</dbReference>
<dbReference type="Pfam" id="PF17917">
    <property type="entry name" value="RT_RNaseH"/>
    <property type="match status" value="1"/>
</dbReference>
<reference evidence="10" key="1">
    <citation type="journal article" date="2019" name="Sci. Rep.">
        <title>Draft genome of Tanacetum cinerariifolium, the natural source of mosquito coil.</title>
        <authorList>
            <person name="Yamashiro T."/>
            <person name="Shiraishi A."/>
            <person name="Satake H."/>
            <person name="Nakayama K."/>
        </authorList>
    </citation>
    <scope>NUCLEOTIDE SEQUENCE</scope>
</reference>
<dbReference type="Pfam" id="PF13456">
    <property type="entry name" value="RVT_3"/>
    <property type="match status" value="1"/>
</dbReference>
<evidence type="ECO:0000313" key="10">
    <source>
        <dbReference type="EMBL" id="GEU56884.1"/>
    </source>
</evidence>
<feature type="domain" description="RNase H type-1" evidence="8">
    <location>
        <begin position="178"/>
        <end position="242"/>
    </location>
</feature>
<proteinExistence type="predicted"/>
<evidence type="ECO:0000256" key="1">
    <source>
        <dbReference type="ARBA" id="ARBA00022679"/>
    </source>
</evidence>
<dbReference type="GO" id="GO:0004523">
    <property type="term" value="F:RNA-DNA hybrid ribonuclease activity"/>
    <property type="evidence" value="ECO:0007669"/>
    <property type="project" value="InterPro"/>
</dbReference>
<dbReference type="InterPro" id="IPR043502">
    <property type="entry name" value="DNA/RNA_pol_sf"/>
</dbReference>
<feature type="compositionally biased region" description="Polar residues" evidence="7">
    <location>
        <begin position="141"/>
        <end position="150"/>
    </location>
</feature>
<dbReference type="EMBL" id="BKCJ010003738">
    <property type="protein sequence ID" value="GEU56884.1"/>
    <property type="molecule type" value="Genomic_DNA"/>
</dbReference>
<sequence>MKKLIAELPTLTTPKKEEELMVYLSAANEAVSVALLVERDGRQTLIHYISQTLQGAETNYPPMEKLTLVLVHAARRLRRYFQGHTIKVITDKPISQILNNQEATGRLAKWGVELESYDIKYSLKKRDKRTSTRRFPGRYNNGGQPYTGPKQTYRSCIPMEHPTIRSSTASTFKNSNKHEGQKMHAFVDSKLVANQVEGSYEARGEKTKKYKKKTLEMIRSFNNFQISHILMEENRKADALSKLVVVQCEGLTKEEMLHQEGGTWVEELPNVLWAHRITLKTSNGETPFSLAYGTEAITPAKIGIPTRRMIQESDEQNEEAHKQFKVGEFVLRKNKLSKVENTCKLGPKWEGPYEVVETYGTGAYKLRSMDGAEIPRTWHYSNLRKYYM</sequence>
<keyword evidence="3" id="KW-0540">Nuclease</keyword>
<evidence type="ECO:0000256" key="3">
    <source>
        <dbReference type="ARBA" id="ARBA00022722"/>
    </source>
</evidence>
<keyword evidence="1" id="KW-0808">Transferase</keyword>
<feature type="domain" description="Reverse transcriptase RNase H-like" evidence="9">
    <location>
        <begin position="17"/>
        <end position="117"/>
    </location>
</feature>
<dbReference type="Gene3D" id="3.30.420.10">
    <property type="entry name" value="Ribonuclease H-like superfamily/Ribonuclease H"/>
    <property type="match status" value="1"/>
</dbReference>